<evidence type="ECO:0000256" key="3">
    <source>
        <dbReference type="ARBA" id="ARBA00023295"/>
    </source>
</evidence>
<name>A0ABD1RTK1_9LAMI</name>
<dbReference type="Proteomes" id="UP001604336">
    <property type="component" value="Unassembled WGS sequence"/>
</dbReference>
<comment type="caution">
    <text evidence="8">The sequence shown here is derived from an EMBL/GenBank/DDBJ whole genome shotgun (WGS) entry which is preliminary data.</text>
</comment>
<dbReference type="InterPro" id="IPR017853">
    <property type="entry name" value="GH"/>
</dbReference>
<reference evidence="9" key="1">
    <citation type="submission" date="2024-07" db="EMBL/GenBank/DDBJ databases">
        <title>Two chromosome-level genome assemblies of Korean endemic species Abeliophyllum distichum and Forsythia ovata (Oleaceae).</title>
        <authorList>
            <person name="Jang H."/>
        </authorList>
    </citation>
    <scope>NUCLEOTIDE SEQUENCE [LARGE SCALE GENOMIC DNA]</scope>
</reference>
<evidence type="ECO:0000256" key="1">
    <source>
        <dbReference type="ARBA" id="ARBA00010838"/>
    </source>
</evidence>
<evidence type="ECO:0000256" key="5">
    <source>
        <dbReference type="RuleBase" id="RU003690"/>
    </source>
</evidence>
<dbReference type="Pfam" id="PF00232">
    <property type="entry name" value="Glyco_hydro_1"/>
    <property type="match status" value="2"/>
</dbReference>
<dbReference type="SUPFAM" id="SSF51445">
    <property type="entry name" value="(Trans)glycosidases"/>
    <property type="match status" value="2"/>
</dbReference>
<dbReference type="PRINTS" id="PR00131">
    <property type="entry name" value="GLHYDRLASE1"/>
</dbReference>
<evidence type="ECO:0000313" key="8">
    <source>
        <dbReference type="EMBL" id="KAL2491506.1"/>
    </source>
</evidence>
<protein>
    <submittedName>
        <fullName evidence="8">Beta-glucosidase 17</fullName>
    </submittedName>
</protein>
<evidence type="ECO:0000313" key="9">
    <source>
        <dbReference type="Proteomes" id="UP001604336"/>
    </source>
</evidence>
<keyword evidence="3 6" id="KW-0326">Glycosidase</keyword>
<dbReference type="Gene3D" id="3.20.20.80">
    <property type="entry name" value="Glycosidases"/>
    <property type="match status" value="3"/>
</dbReference>
<evidence type="ECO:0000256" key="7">
    <source>
        <dbReference type="SAM" id="SignalP"/>
    </source>
</evidence>
<organism evidence="8 9">
    <name type="scientific">Abeliophyllum distichum</name>
    <dbReference type="NCBI Taxonomy" id="126358"/>
    <lineage>
        <taxon>Eukaryota</taxon>
        <taxon>Viridiplantae</taxon>
        <taxon>Streptophyta</taxon>
        <taxon>Embryophyta</taxon>
        <taxon>Tracheophyta</taxon>
        <taxon>Spermatophyta</taxon>
        <taxon>Magnoliopsida</taxon>
        <taxon>eudicotyledons</taxon>
        <taxon>Gunneridae</taxon>
        <taxon>Pentapetalae</taxon>
        <taxon>asterids</taxon>
        <taxon>lamiids</taxon>
        <taxon>Lamiales</taxon>
        <taxon>Oleaceae</taxon>
        <taxon>Forsythieae</taxon>
        <taxon>Abeliophyllum</taxon>
    </lineage>
</organism>
<keyword evidence="2 6" id="KW-0378">Hydrolase</keyword>
<dbReference type="PROSITE" id="PS00653">
    <property type="entry name" value="GLYCOSYL_HYDROL_F1_2"/>
    <property type="match status" value="2"/>
</dbReference>
<dbReference type="FunFam" id="3.20.20.80:FF:000020">
    <property type="entry name" value="Beta-glucosidase 12"/>
    <property type="match status" value="1"/>
</dbReference>
<feature type="active site" description="Nucleophile" evidence="4">
    <location>
        <position position="468"/>
    </location>
</feature>
<comment type="similarity">
    <text evidence="1 5">Belongs to the glycosyl hydrolase 1 family.</text>
</comment>
<feature type="signal peptide" evidence="7">
    <location>
        <begin position="1"/>
        <end position="23"/>
    </location>
</feature>
<dbReference type="InterPro" id="IPR001360">
    <property type="entry name" value="Glyco_hydro_1"/>
</dbReference>
<evidence type="ECO:0000256" key="4">
    <source>
        <dbReference type="PROSITE-ProRule" id="PRU10055"/>
    </source>
</evidence>
<dbReference type="PROSITE" id="PS00572">
    <property type="entry name" value="GLYCOSYL_HYDROL_F1_1"/>
    <property type="match status" value="1"/>
</dbReference>
<keyword evidence="7" id="KW-0732">Signal</keyword>
<feature type="chain" id="PRO_5044813953" evidence="7">
    <location>
        <begin position="24"/>
        <end position="558"/>
    </location>
</feature>
<accession>A0ABD1RTK1</accession>
<dbReference type="PANTHER" id="PTHR10353:SF318">
    <property type="entry name" value="BETA-GLUCOSIDASE 31-RELATED"/>
    <property type="match status" value="1"/>
</dbReference>
<keyword evidence="9" id="KW-1185">Reference proteome</keyword>
<evidence type="ECO:0000256" key="6">
    <source>
        <dbReference type="RuleBase" id="RU004468"/>
    </source>
</evidence>
<dbReference type="InterPro" id="IPR018120">
    <property type="entry name" value="Glyco_hydro_1_AS"/>
</dbReference>
<dbReference type="GO" id="GO:0008422">
    <property type="term" value="F:beta-glucosidase activity"/>
    <property type="evidence" value="ECO:0007669"/>
    <property type="project" value="UniProtKB-ARBA"/>
</dbReference>
<dbReference type="AlphaFoldDB" id="A0ABD1RTK1"/>
<proteinExistence type="inferred from homology"/>
<dbReference type="PANTHER" id="PTHR10353">
    <property type="entry name" value="GLYCOSYL HYDROLASE"/>
    <property type="match status" value="1"/>
</dbReference>
<sequence length="558" mass="63799">MELHDYLFLLLVIISCTVLSVSAENVPSTHISTPLNRTSFPSDFVFGAASSANQYEGAAKEDGRGPSIWDNFTHKYPGKIVDRSNGDIANDFYHRYKFQPKMCPALTYQLHLIGAVFPSDFVFGAASSAYQYEGAIKEDGRSPSIWDTFAHKYPGKILDHSNGDLANDFYHRYKDDVKLMEFIGLNGFRFSISWSRILPHGKLSKGVNKDGIAFYNNLINELLSKGIQPFVTIYHWDLPQALQEEYGGFLSPRIMDDYKDFAEAQRLLDVVLPGRTMTVLLVTPPPNPYIAARFLLLCHARTVKLYREKYKPFQKGQIGIVLVSHWFVPYSKSQADLQAAQRALDFMYGWFLHPITYGDFPKNMHVLVGKRLPKFTLEESKLLKDSYDYLGLNYYTSNYAADLPLSSINTVNISYSTDSQTNLTTERNGKLIGEPTGVSIFYVYPSGLRDLLVYTKQKYKNPTIYIMENGIGDSNITTVKEGINDPQRGNFYRRHLLAILQAIRDGVNVKGIFPWSFLDNYEWGSGYTQKFGLVYVDRTHRLKRYPKKSAFWFKKFLQ</sequence>
<evidence type="ECO:0000256" key="2">
    <source>
        <dbReference type="ARBA" id="ARBA00022801"/>
    </source>
</evidence>
<gene>
    <name evidence="8" type="ORF">Adt_27134</name>
</gene>
<dbReference type="EMBL" id="JBFOLK010000008">
    <property type="protein sequence ID" value="KAL2491506.1"/>
    <property type="molecule type" value="Genomic_DNA"/>
</dbReference>
<dbReference type="InterPro" id="IPR033132">
    <property type="entry name" value="GH_1_N_CS"/>
</dbReference>